<reference evidence="10" key="1">
    <citation type="journal article" date="2018" name="PLoS ONE">
        <title>Chinook salmon (Oncorhynchus tshawytscha) genome and transcriptome.</title>
        <authorList>
            <person name="Christensen K.A."/>
            <person name="Leong J.S."/>
            <person name="Sakhrani D."/>
            <person name="Biagi C.A."/>
            <person name="Minkley D.R."/>
            <person name="Withler R.E."/>
            <person name="Rondeau E.B."/>
            <person name="Koop B.F."/>
            <person name="Devlin R.H."/>
        </authorList>
    </citation>
    <scope>NUCLEOTIDE SEQUENCE [LARGE SCALE GENOMIC DNA]</scope>
</reference>
<dbReference type="AlphaFoldDB" id="A0AAZ3QYP8"/>
<feature type="domain" description="SRCR" evidence="8">
    <location>
        <begin position="246"/>
        <end position="346"/>
    </location>
</feature>
<reference evidence="9" key="2">
    <citation type="submission" date="2025-08" db="UniProtKB">
        <authorList>
            <consortium name="Ensembl"/>
        </authorList>
    </citation>
    <scope>IDENTIFICATION</scope>
</reference>
<comment type="caution">
    <text evidence="7">Lacks conserved residue(s) required for the propagation of feature annotation.</text>
</comment>
<evidence type="ECO:0000256" key="2">
    <source>
        <dbReference type="ARBA" id="ARBA00022525"/>
    </source>
</evidence>
<protein>
    <recommendedName>
        <fullName evidence="8">SRCR domain-containing protein</fullName>
    </recommendedName>
</protein>
<feature type="disulfide bond" evidence="7">
    <location>
        <begin position="731"/>
        <end position="741"/>
    </location>
</feature>
<accession>A0AAZ3QYP8</accession>
<feature type="domain" description="SRCR" evidence="8">
    <location>
        <begin position="350"/>
        <end position="450"/>
    </location>
</feature>
<dbReference type="SMART" id="SM00202">
    <property type="entry name" value="SR"/>
    <property type="match status" value="9"/>
</dbReference>
<feature type="disulfide bond" evidence="7">
    <location>
        <begin position="700"/>
        <end position="761"/>
    </location>
</feature>
<feature type="disulfide bond" evidence="7">
    <location>
        <begin position="526"/>
        <end position="536"/>
    </location>
</feature>
<feature type="disulfide bond" evidence="7">
    <location>
        <begin position="941"/>
        <end position="951"/>
    </location>
</feature>
<evidence type="ECO:0000256" key="3">
    <source>
        <dbReference type="ARBA" id="ARBA00022729"/>
    </source>
</evidence>
<dbReference type="PRINTS" id="PR00258">
    <property type="entry name" value="SPERACTRCPTR"/>
</dbReference>
<dbReference type="Ensembl" id="ENSOTST00005158076.1">
    <property type="protein sequence ID" value="ENSOTSP00005133009.1"/>
    <property type="gene ID" value="ENSOTSG00005010934.2"/>
</dbReference>
<feature type="disulfide bond" evidence="7">
    <location>
        <begin position="419"/>
        <end position="429"/>
    </location>
</feature>
<evidence type="ECO:0000256" key="6">
    <source>
        <dbReference type="ARBA" id="ARBA00023180"/>
    </source>
</evidence>
<feature type="domain" description="SRCR" evidence="8">
    <location>
        <begin position="541"/>
        <end position="641"/>
    </location>
</feature>
<keyword evidence="10" id="KW-1185">Reference proteome</keyword>
<feature type="disulfide bond" evidence="7">
    <location>
        <begin position="610"/>
        <end position="620"/>
    </location>
</feature>
<evidence type="ECO:0000256" key="1">
    <source>
        <dbReference type="ARBA" id="ARBA00004613"/>
    </source>
</evidence>
<dbReference type="GeneTree" id="ENSGT00950000183145"/>
<feature type="disulfide bond" evidence="7">
    <location>
        <begin position="835"/>
        <end position="845"/>
    </location>
</feature>
<keyword evidence="4" id="KW-0677">Repeat</keyword>
<feature type="domain" description="SRCR" evidence="8">
    <location>
        <begin position="456"/>
        <end position="536"/>
    </location>
</feature>
<keyword evidence="2" id="KW-0964">Secreted</keyword>
<dbReference type="FunFam" id="3.10.250.10:FF:000005">
    <property type="entry name" value="Neurotrypsin isoform A"/>
    <property type="match status" value="2"/>
</dbReference>
<feature type="disulfide bond" evidence="7">
    <location>
        <begin position="566"/>
        <end position="630"/>
    </location>
</feature>
<comment type="subcellular location">
    <subcellularLocation>
        <location evidence="1">Secreted</location>
    </subcellularLocation>
</comment>
<feature type="disulfide bond" evidence="7">
    <location>
        <begin position="388"/>
        <end position="449"/>
    </location>
</feature>
<dbReference type="PANTHER" id="PTHR48071:SF15">
    <property type="entry name" value="SRCR DOMAIN-CONTAINING PROTEIN"/>
    <property type="match status" value="1"/>
</dbReference>
<evidence type="ECO:0000256" key="5">
    <source>
        <dbReference type="ARBA" id="ARBA00023157"/>
    </source>
</evidence>
<feature type="disulfide bond" evidence="7">
    <location>
        <begin position="910"/>
        <end position="971"/>
    </location>
</feature>
<dbReference type="Pfam" id="PF00530">
    <property type="entry name" value="SRCR"/>
    <property type="match status" value="9"/>
</dbReference>
<dbReference type="InterPro" id="IPR001190">
    <property type="entry name" value="SRCR"/>
</dbReference>
<dbReference type="PROSITE" id="PS00420">
    <property type="entry name" value="SRCR_1"/>
    <property type="match status" value="3"/>
</dbReference>
<evidence type="ECO:0000313" key="9">
    <source>
        <dbReference type="Ensembl" id="ENSOTSP00005133009.1"/>
    </source>
</evidence>
<reference evidence="9" key="3">
    <citation type="submission" date="2025-09" db="UniProtKB">
        <authorList>
            <consortium name="Ensembl"/>
        </authorList>
    </citation>
    <scope>IDENTIFICATION</scope>
</reference>
<feature type="domain" description="SRCR" evidence="8">
    <location>
        <begin position="34"/>
        <end position="136"/>
    </location>
</feature>
<organism evidence="9 10">
    <name type="scientific">Oncorhynchus tshawytscha</name>
    <name type="common">Chinook salmon</name>
    <name type="synonym">Salmo tshawytscha</name>
    <dbReference type="NCBI Taxonomy" id="74940"/>
    <lineage>
        <taxon>Eukaryota</taxon>
        <taxon>Metazoa</taxon>
        <taxon>Chordata</taxon>
        <taxon>Craniata</taxon>
        <taxon>Vertebrata</taxon>
        <taxon>Euteleostomi</taxon>
        <taxon>Actinopterygii</taxon>
        <taxon>Neopterygii</taxon>
        <taxon>Teleostei</taxon>
        <taxon>Protacanthopterygii</taxon>
        <taxon>Salmoniformes</taxon>
        <taxon>Salmonidae</taxon>
        <taxon>Salmoninae</taxon>
        <taxon>Oncorhynchus</taxon>
    </lineage>
</organism>
<feature type="disulfide bond" evidence="7">
    <location>
        <begin position="212"/>
        <end position="222"/>
    </location>
</feature>
<evidence type="ECO:0000256" key="7">
    <source>
        <dbReference type="PROSITE-ProRule" id="PRU00196"/>
    </source>
</evidence>
<dbReference type="FunFam" id="3.10.250.10:FF:000001">
    <property type="entry name" value="Lysyl oxidase 4 isoform X1"/>
    <property type="match status" value="1"/>
</dbReference>
<gene>
    <name evidence="9" type="primary">CD163</name>
</gene>
<dbReference type="GO" id="GO:0005576">
    <property type="term" value="C:extracellular region"/>
    <property type="evidence" value="ECO:0007669"/>
    <property type="project" value="UniProtKB-SubCell"/>
</dbReference>
<feature type="domain" description="SRCR" evidence="8">
    <location>
        <begin position="662"/>
        <end position="762"/>
    </location>
</feature>
<dbReference type="Proteomes" id="UP000694402">
    <property type="component" value="Unassembled WGS sequence"/>
</dbReference>
<keyword evidence="5 7" id="KW-1015">Disulfide bond</keyword>
<dbReference type="FunFam" id="3.10.250.10:FF:000006">
    <property type="entry name" value="neurotrypsin isoform X2"/>
    <property type="match status" value="4"/>
</dbReference>
<evidence type="ECO:0000256" key="4">
    <source>
        <dbReference type="ARBA" id="ARBA00022737"/>
    </source>
</evidence>
<evidence type="ECO:0000313" key="10">
    <source>
        <dbReference type="Proteomes" id="UP000694402"/>
    </source>
</evidence>
<keyword evidence="3" id="KW-0732">Signal</keyword>
<dbReference type="PANTHER" id="PTHR48071">
    <property type="entry name" value="SRCR DOMAIN-CONTAINING PROTEIN"/>
    <property type="match status" value="1"/>
</dbReference>
<feature type="domain" description="SRCR" evidence="8">
    <location>
        <begin position="766"/>
        <end position="864"/>
    </location>
</feature>
<proteinExistence type="predicted"/>
<feature type="disulfide bond" evidence="7">
    <location>
        <begin position="271"/>
        <end position="335"/>
    </location>
</feature>
<feature type="disulfide bond" evidence="7">
    <location>
        <begin position="375"/>
        <end position="439"/>
    </location>
</feature>
<feature type="disulfide bond" evidence="7">
    <location>
        <begin position="315"/>
        <end position="325"/>
    </location>
</feature>
<feature type="disulfide bond" evidence="7">
    <location>
        <begin position="897"/>
        <end position="961"/>
    </location>
</feature>
<feature type="disulfide bond" evidence="7">
    <location>
        <begin position="579"/>
        <end position="640"/>
    </location>
</feature>
<sequence>ILLLNKAVNPPFLGCQVRISSYLTCLSQRSGEEIRLVNGTSHCSGTVEILYKAQWGRVCGQKWDVDDANVVCGQLGCGRAVSVQSSVHSGQGSGGRPTWLDDVGCKGSESSLTECSHGGLKHHDCLQSQDAKVVCSGKIKHNIRLVNGSDLCSGRVEVYQIGHWQTVCNDIWDLNDSAVACRQLGCGRAVSAPERAYFGQGSGPIWQDDVGCSGSECSITQCPHTGGTHDCHHGNDAGVICSGKGIRLVNGKDRCSGRVEIYYSGQWGTVCDDSWDIKDAEVVCRQLDCGVTNQVRSSGQYGPGSGTIWLDDVACTGSERHLTECPHRGFGIHNCHHSEDAGVVCPAAEVRLVDGKGRCSGRVEIYHSGQWGTVCDDDWDMNDAAVVCGQLGCGSAVGAPLGAHFGQGSEPTWLDNVNCSGSESYLSECSHRSFGVEDCNHGEDAGVFCLSAGEEIRLVNGTSHCCGVEILYKGQWGRVCGQKWDVNNANVVCGQLGCGRAVSAQSSVHLGQGSGGRPTWLDDVGCKGSESSLTECKSPSVRLVNGSDLCSGRLEVYQTGYWRTVCNDVWDLNDAPVVCRQLGCGRADIAPERTYFGQGSGPIWQDDVGCSGSVCSITQCPHTGGGTHDCNHSNDAGVICSGKPSHDPSSMLLLREGVTSQIRLVNGKDRCSGRVEIYYSGQWGTVCDDSWDIKDAEVVCRQLDCGVTNQVRSSGQYGPGSGTIWLDDVACTGSERHLTECPHRGFGIHNCHHSEDAGVVCPAAEVRLVDGKGRCSGRVEIYHSGQWGTVCDDDWDMNDAAVVCGQLGCGSAVGAPLGAHFGQGSEPTWLDNVNCSGSESYLSECSHRSFGVEDLTDETWSSCSFLTKIRLVNGTSHCCGVEILYKVYQTGYWRTVCNDVWDLNDAPVVCRQLGCGRADIAPERTYFGQGSGPIWQDDVGCSGSVCSITQCPHTGGGTHDCNHSNDAGVICSDQQIQCLQKVFIPLDLFHIVVLQPEQKQILNRLFSHPSTPIYTHLHPSSPK</sequence>
<feature type="disulfide bond" evidence="7">
    <location>
        <begin position="687"/>
        <end position="751"/>
    </location>
</feature>
<dbReference type="InterPro" id="IPR036772">
    <property type="entry name" value="SRCR-like_dom_sf"/>
</dbReference>
<name>A0AAZ3QYP8_ONCTS</name>
<dbReference type="Gene3D" id="3.10.250.10">
    <property type="entry name" value="SRCR-like domain"/>
    <property type="match status" value="9"/>
</dbReference>
<keyword evidence="6" id="KW-0325">Glycoprotein</keyword>
<feature type="disulfide bond" evidence="7">
    <location>
        <begin position="284"/>
        <end position="345"/>
    </location>
</feature>
<feature type="domain" description="SRCR" evidence="8">
    <location>
        <begin position="143"/>
        <end position="242"/>
    </location>
</feature>
<feature type="disulfide bond" evidence="7">
    <location>
        <begin position="105"/>
        <end position="115"/>
    </location>
</feature>
<dbReference type="GO" id="GO:0016020">
    <property type="term" value="C:membrane"/>
    <property type="evidence" value="ECO:0007669"/>
    <property type="project" value="InterPro"/>
</dbReference>
<feature type="domain" description="SRCR" evidence="8">
    <location>
        <begin position="869"/>
        <end position="972"/>
    </location>
</feature>
<dbReference type="SUPFAM" id="SSF56487">
    <property type="entry name" value="SRCR-like"/>
    <property type="match status" value="9"/>
</dbReference>
<evidence type="ECO:0000259" key="8">
    <source>
        <dbReference type="PROSITE" id="PS50287"/>
    </source>
</evidence>
<dbReference type="FunFam" id="3.10.250.10:FF:000002">
    <property type="entry name" value="Scavenger receptor cysteine-rich type 1 protein M130"/>
    <property type="match status" value="2"/>
</dbReference>
<dbReference type="PROSITE" id="PS50287">
    <property type="entry name" value="SRCR_2"/>
    <property type="match status" value="9"/>
</dbReference>